<name>A0A5K3G1Y0_MESCO</name>
<protein>
    <submittedName>
        <fullName evidence="1">Ovule protein</fullName>
    </submittedName>
</protein>
<dbReference type="WBParaSite" id="MCU_014720-RA">
    <property type="protein sequence ID" value="MCU_014720-RA"/>
    <property type="gene ID" value="MCU_014720"/>
</dbReference>
<evidence type="ECO:0000313" key="1">
    <source>
        <dbReference type="WBParaSite" id="MCU_014720-RA"/>
    </source>
</evidence>
<dbReference type="AlphaFoldDB" id="A0A5K3G1Y0"/>
<proteinExistence type="predicted"/>
<sequence>INKSVFVSVAVTQSFDWGVWKTSAYHLTRSVDATCWTRKRQRLSKISNCIC</sequence>
<accession>A0A5K3G1Y0</accession>
<reference evidence="1" key="1">
    <citation type="submission" date="2019-11" db="UniProtKB">
        <authorList>
            <consortium name="WormBaseParasite"/>
        </authorList>
    </citation>
    <scope>IDENTIFICATION</scope>
</reference>
<organism evidence="1">
    <name type="scientific">Mesocestoides corti</name>
    <name type="common">Flatworm</name>
    <dbReference type="NCBI Taxonomy" id="53468"/>
    <lineage>
        <taxon>Eukaryota</taxon>
        <taxon>Metazoa</taxon>
        <taxon>Spiralia</taxon>
        <taxon>Lophotrochozoa</taxon>
        <taxon>Platyhelminthes</taxon>
        <taxon>Cestoda</taxon>
        <taxon>Eucestoda</taxon>
        <taxon>Cyclophyllidea</taxon>
        <taxon>Mesocestoididae</taxon>
        <taxon>Mesocestoides</taxon>
    </lineage>
</organism>